<dbReference type="EMBL" id="JARULN010000016">
    <property type="protein sequence ID" value="MDG5754969.1"/>
    <property type="molecule type" value="Genomic_DNA"/>
</dbReference>
<organism evidence="1 2">
    <name type="scientific">Ectobacillus antri</name>
    <dbReference type="NCBI Taxonomy" id="2486280"/>
    <lineage>
        <taxon>Bacteria</taxon>
        <taxon>Bacillati</taxon>
        <taxon>Bacillota</taxon>
        <taxon>Bacilli</taxon>
        <taxon>Bacillales</taxon>
        <taxon>Bacillaceae</taxon>
        <taxon>Ectobacillus</taxon>
    </lineage>
</organism>
<proteinExistence type="predicted"/>
<evidence type="ECO:0000313" key="1">
    <source>
        <dbReference type="EMBL" id="MDG5754969.1"/>
    </source>
</evidence>
<evidence type="ECO:0000313" key="2">
    <source>
        <dbReference type="Proteomes" id="UP001218246"/>
    </source>
</evidence>
<dbReference type="RefSeq" id="WP_278018470.1">
    <property type="nucleotide sequence ID" value="NZ_JARRRY010000015.1"/>
</dbReference>
<dbReference type="Proteomes" id="UP001218246">
    <property type="component" value="Unassembled WGS sequence"/>
</dbReference>
<accession>A0ABT6H8D2</accession>
<comment type="caution">
    <text evidence="1">The sequence shown here is derived from an EMBL/GenBank/DDBJ whole genome shotgun (WGS) entry which is preliminary data.</text>
</comment>
<protein>
    <recommendedName>
        <fullName evidence="3">NurA domain-containing protein</fullName>
    </recommendedName>
</protein>
<gene>
    <name evidence="1" type="ORF">P6P90_13480</name>
</gene>
<reference evidence="1 2" key="1">
    <citation type="submission" date="2023-04" db="EMBL/GenBank/DDBJ databases">
        <title>Ectobacillus antri isolated from activated sludge.</title>
        <authorList>
            <person name="Yan P."/>
            <person name="Liu X."/>
        </authorList>
    </citation>
    <scope>NUCLEOTIDE SEQUENCE [LARGE SCALE GENOMIC DNA]</scope>
    <source>
        <strain evidence="1 2">C18H</strain>
    </source>
</reference>
<sequence>MGYSSKYGKRPNEYASKSAHTALINDQDMREFLATCNFPKDGLEIRIDPQKIINVPRLENPIKYIVAVDGGYDTVSARKNYPSATVSFFQFGALMFKVEDLEHIEKKAFIQPSDMQKLKQMERLKLALPTRCLTVGNEKNLTDSIRKTIFDFFTCKPKKLSEKSSNFMKTLCWLVFSEYLQNDNSKRDQPYVLSSCPNCGKKDISLSKKEMNSDYTFKSCECGEKIYLTDIFRLHEAIDDEIGAGGILGYVTSLLEQFVIIDLIRTIYYKNRVYLRETLFIKDGPLGFFGQTANIHKLVRNLMNYLKSEGLTINLVGIEKSGVFVEHALQIEPKLDNGTAVMLGNEYIYGNILPTKENNDPYANTSYYSGKLIYKTELGQMFVITVPTTSANVYLDPDKSYYMNLDNVLINLPNLKCDMYDNALFPIALANKLVSLSSHPSSGILEAFMKDKMGIS</sequence>
<evidence type="ECO:0008006" key="3">
    <source>
        <dbReference type="Google" id="ProtNLM"/>
    </source>
</evidence>
<keyword evidence="2" id="KW-1185">Reference proteome</keyword>
<name>A0ABT6H8D2_9BACI</name>